<dbReference type="Proteomes" id="UP000799766">
    <property type="component" value="Unassembled WGS sequence"/>
</dbReference>
<sequence>KTVSLPLERPKKRQHLGTPLLLLSALSRSQPKHANASLPIRLSPRPSVPLGITLRSAATCSASWTAHAHTPPFSPKTSKLTRNPHNPDRLLYGFDLWTDAYHHRTAPPRRRPRLRRLRLCLRLLCRRLGRLHRRLRHAHREARRYLRCLRAVRD</sequence>
<dbReference type="AlphaFoldDB" id="A0A6A6P1R9"/>
<reference evidence="1" key="1">
    <citation type="journal article" date="2020" name="Stud. Mycol.">
        <title>101 Dothideomycetes genomes: a test case for predicting lifestyles and emergence of pathogens.</title>
        <authorList>
            <person name="Haridas S."/>
            <person name="Albert R."/>
            <person name="Binder M."/>
            <person name="Bloem J."/>
            <person name="Labutti K."/>
            <person name="Salamov A."/>
            <person name="Andreopoulos B."/>
            <person name="Baker S."/>
            <person name="Barry K."/>
            <person name="Bills G."/>
            <person name="Bluhm B."/>
            <person name="Cannon C."/>
            <person name="Castanera R."/>
            <person name="Culley D."/>
            <person name="Daum C."/>
            <person name="Ezra D."/>
            <person name="Gonzalez J."/>
            <person name="Henrissat B."/>
            <person name="Kuo A."/>
            <person name="Liang C."/>
            <person name="Lipzen A."/>
            <person name="Lutzoni F."/>
            <person name="Magnuson J."/>
            <person name="Mondo S."/>
            <person name="Nolan M."/>
            <person name="Ohm R."/>
            <person name="Pangilinan J."/>
            <person name="Park H.-J."/>
            <person name="Ramirez L."/>
            <person name="Alfaro M."/>
            <person name="Sun H."/>
            <person name="Tritt A."/>
            <person name="Yoshinaga Y."/>
            <person name="Zwiers L.-H."/>
            <person name="Turgeon B."/>
            <person name="Goodwin S."/>
            <person name="Spatafora J."/>
            <person name="Crous P."/>
            <person name="Grigoriev I."/>
        </authorList>
    </citation>
    <scope>NUCLEOTIDE SEQUENCE</scope>
    <source>
        <strain evidence="1">ATCC 16933</strain>
    </source>
</reference>
<keyword evidence="2" id="KW-1185">Reference proteome</keyword>
<dbReference type="EMBL" id="MU001679">
    <property type="protein sequence ID" value="KAF2457945.1"/>
    <property type="molecule type" value="Genomic_DNA"/>
</dbReference>
<gene>
    <name evidence="1" type="ORF">BDY21DRAFT_414893</name>
</gene>
<evidence type="ECO:0000313" key="2">
    <source>
        <dbReference type="Proteomes" id="UP000799766"/>
    </source>
</evidence>
<organism evidence="1 2">
    <name type="scientific">Lineolata rhizophorae</name>
    <dbReference type="NCBI Taxonomy" id="578093"/>
    <lineage>
        <taxon>Eukaryota</taxon>
        <taxon>Fungi</taxon>
        <taxon>Dikarya</taxon>
        <taxon>Ascomycota</taxon>
        <taxon>Pezizomycotina</taxon>
        <taxon>Dothideomycetes</taxon>
        <taxon>Dothideomycetes incertae sedis</taxon>
        <taxon>Lineolatales</taxon>
        <taxon>Lineolataceae</taxon>
        <taxon>Lineolata</taxon>
    </lineage>
</organism>
<name>A0A6A6P1R9_9PEZI</name>
<evidence type="ECO:0000313" key="1">
    <source>
        <dbReference type="EMBL" id="KAF2457945.1"/>
    </source>
</evidence>
<proteinExistence type="predicted"/>
<accession>A0A6A6P1R9</accession>
<feature type="non-terminal residue" evidence="1">
    <location>
        <position position="1"/>
    </location>
</feature>
<protein>
    <submittedName>
        <fullName evidence="1">Uncharacterized protein</fullName>
    </submittedName>
</protein>